<evidence type="ECO:0000313" key="1">
    <source>
        <dbReference type="EMBL" id="MBX40446.1"/>
    </source>
</evidence>
<name>A0A2P2ND80_RHIMU</name>
<accession>A0A2P2ND80</accession>
<reference evidence="1" key="1">
    <citation type="submission" date="2018-02" db="EMBL/GenBank/DDBJ databases">
        <title>Rhizophora mucronata_Transcriptome.</title>
        <authorList>
            <person name="Meera S.P."/>
            <person name="Sreeshan A."/>
            <person name="Augustine A."/>
        </authorList>
    </citation>
    <scope>NUCLEOTIDE SEQUENCE</scope>
    <source>
        <tissue evidence="1">Leaf</tissue>
    </source>
</reference>
<sequence length="29" mass="3682">MQRRWAVVLWRCLCFSLNKTTSWCCFRWT</sequence>
<dbReference type="AlphaFoldDB" id="A0A2P2ND80"/>
<organism evidence="1">
    <name type="scientific">Rhizophora mucronata</name>
    <name type="common">Asiatic mangrove</name>
    <dbReference type="NCBI Taxonomy" id="61149"/>
    <lineage>
        <taxon>Eukaryota</taxon>
        <taxon>Viridiplantae</taxon>
        <taxon>Streptophyta</taxon>
        <taxon>Embryophyta</taxon>
        <taxon>Tracheophyta</taxon>
        <taxon>Spermatophyta</taxon>
        <taxon>Magnoliopsida</taxon>
        <taxon>eudicotyledons</taxon>
        <taxon>Gunneridae</taxon>
        <taxon>Pentapetalae</taxon>
        <taxon>rosids</taxon>
        <taxon>fabids</taxon>
        <taxon>Malpighiales</taxon>
        <taxon>Rhizophoraceae</taxon>
        <taxon>Rhizophora</taxon>
    </lineage>
</organism>
<protein>
    <submittedName>
        <fullName evidence="1">Uncharacterized protein</fullName>
    </submittedName>
</protein>
<proteinExistence type="predicted"/>
<dbReference type="EMBL" id="GGEC01059962">
    <property type="protein sequence ID" value="MBX40446.1"/>
    <property type="molecule type" value="Transcribed_RNA"/>
</dbReference>